<protein>
    <recommendedName>
        <fullName evidence="4">Secreted protein</fullName>
    </recommendedName>
</protein>
<evidence type="ECO:0000313" key="3">
    <source>
        <dbReference type="Proteomes" id="UP000541444"/>
    </source>
</evidence>
<dbReference type="AlphaFoldDB" id="A0A7J7P9A6"/>
<dbReference type="Proteomes" id="UP000541444">
    <property type="component" value="Unassembled WGS sequence"/>
</dbReference>
<evidence type="ECO:0008006" key="4">
    <source>
        <dbReference type="Google" id="ProtNLM"/>
    </source>
</evidence>
<keyword evidence="1" id="KW-0732">Signal</keyword>
<keyword evidence="3" id="KW-1185">Reference proteome</keyword>
<feature type="non-terminal residue" evidence="2">
    <location>
        <position position="57"/>
    </location>
</feature>
<gene>
    <name evidence="2" type="ORF">GIB67_000149</name>
</gene>
<feature type="chain" id="PRO_5029598548" description="Secreted protein" evidence="1">
    <location>
        <begin position="21"/>
        <end position="57"/>
    </location>
</feature>
<evidence type="ECO:0000256" key="1">
    <source>
        <dbReference type="SAM" id="SignalP"/>
    </source>
</evidence>
<feature type="signal peptide" evidence="1">
    <location>
        <begin position="1"/>
        <end position="20"/>
    </location>
</feature>
<comment type="caution">
    <text evidence="2">The sequence shown here is derived from an EMBL/GenBank/DDBJ whole genome shotgun (WGS) entry which is preliminary data.</text>
</comment>
<accession>A0A7J7P9A6</accession>
<evidence type="ECO:0000313" key="2">
    <source>
        <dbReference type="EMBL" id="KAF6176055.1"/>
    </source>
</evidence>
<proteinExistence type="predicted"/>
<organism evidence="2 3">
    <name type="scientific">Kingdonia uniflora</name>
    <dbReference type="NCBI Taxonomy" id="39325"/>
    <lineage>
        <taxon>Eukaryota</taxon>
        <taxon>Viridiplantae</taxon>
        <taxon>Streptophyta</taxon>
        <taxon>Embryophyta</taxon>
        <taxon>Tracheophyta</taxon>
        <taxon>Spermatophyta</taxon>
        <taxon>Magnoliopsida</taxon>
        <taxon>Ranunculales</taxon>
        <taxon>Circaeasteraceae</taxon>
        <taxon>Kingdonia</taxon>
    </lineage>
</organism>
<name>A0A7J7P9A6_9MAGN</name>
<dbReference type="EMBL" id="JACGCM010000121">
    <property type="protein sequence ID" value="KAF6176055.1"/>
    <property type="molecule type" value="Genomic_DNA"/>
</dbReference>
<sequence>MYAFIYAFIFTISLSSLVSSSSPVLSSKFVSCKLSVHLLPSSDAILRRRGGLLGLSS</sequence>
<reference evidence="2 3" key="1">
    <citation type="journal article" date="2020" name="IScience">
        <title>Genome Sequencing of the Endangered Kingdonia uniflora (Circaeasteraceae, Ranunculales) Reveals Potential Mechanisms of Evolutionary Specialization.</title>
        <authorList>
            <person name="Sun Y."/>
            <person name="Deng T."/>
            <person name="Zhang A."/>
            <person name="Moore M.J."/>
            <person name="Landis J.B."/>
            <person name="Lin N."/>
            <person name="Zhang H."/>
            <person name="Zhang X."/>
            <person name="Huang J."/>
            <person name="Zhang X."/>
            <person name="Sun H."/>
            <person name="Wang H."/>
        </authorList>
    </citation>
    <scope>NUCLEOTIDE SEQUENCE [LARGE SCALE GENOMIC DNA]</scope>
    <source>
        <strain evidence="2">TB1705</strain>
        <tissue evidence="2">Leaf</tissue>
    </source>
</reference>